<dbReference type="AlphaFoldDB" id="A0A9D0YWU9"/>
<name>A0A9D0YWU9_9FIRM</name>
<dbReference type="Proteomes" id="UP000886819">
    <property type="component" value="Unassembled WGS sequence"/>
</dbReference>
<reference evidence="1" key="1">
    <citation type="submission" date="2020-10" db="EMBL/GenBank/DDBJ databases">
        <authorList>
            <person name="Gilroy R."/>
        </authorList>
    </citation>
    <scope>NUCLEOTIDE SEQUENCE</scope>
    <source>
        <strain evidence="1">ChiHile30-977</strain>
    </source>
</reference>
<proteinExistence type="predicted"/>
<reference evidence="1" key="2">
    <citation type="journal article" date="2021" name="PeerJ">
        <title>Extensive microbial diversity within the chicken gut microbiome revealed by metagenomics and culture.</title>
        <authorList>
            <person name="Gilroy R."/>
            <person name="Ravi A."/>
            <person name="Getino M."/>
            <person name="Pursley I."/>
            <person name="Horton D.L."/>
            <person name="Alikhan N.F."/>
            <person name="Baker D."/>
            <person name="Gharbi K."/>
            <person name="Hall N."/>
            <person name="Watson M."/>
            <person name="Adriaenssens E.M."/>
            <person name="Foster-Nyarko E."/>
            <person name="Jarju S."/>
            <person name="Secka A."/>
            <person name="Antonio M."/>
            <person name="Oren A."/>
            <person name="Chaudhuri R.R."/>
            <person name="La Ragione R."/>
            <person name="Hildebrand F."/>
            <person name="Pallen M.J."/>
        </authorList>
    </citation>
    <scope>NUCLEOTIDE SEQUENCE</scope>
    <source>
        <strain evidence="1">ChiHile30-977</strain>
    </source>
</reference>
<sequence length="244" mass="27694">MGKLVEQIESLGYHFQEGKQLLSVAAQQGFTEIRQLLVRSMDGQTIVVKQDDSLMLFPGGIAFSKGVLDVSLADGVRTTCAEIYRDYYNLDENGYSMLLYNYSGRTKQYLDAEKQRIGLTDYKDGLPEGFFAVGHYDELGYGVAEMDIGRYADGRYVAQSALGVTEDEHVLRMHFSHLPSRQDVMDALVIRKLERDFKLGRHREVFHCGACGETRHWLDIPGDIHQKLRLRLQRRCGCDAEATT</sequence>
<evidence type="ECO:0000313" key="2">
    <source>
        <dbReference type="Proteomes" id="UP000886819"/>
    </source>
</evidence>
<organism evidence="1 2">
    <name type="scientific">Candidatus Avichristensenella intestinipullorum</name>
    <dbReference type="NCBI Taxonomy" id="2840693"/>
    <lineage>
        <taxon>Bacteria</taxon>
        <taxon>Bacillati</taxon>
        <taxon>Bacillota</taxon>
        <taxon>Clostridia</taxon>
        <taxon>Candidatus Avichristensenella</taxon>
    </lineage>
</organism>
<gene>
    <name evidence="1" type="ORF">IAA66_02050</name>
</gene>
<dbReference type="EMBL" id="DVFI01000028">
    <property type="protein sequence ID" value="HIQ62355.1"/>
    <property type="molecule type" value="Genomic_DNA"/>
</dbReference>
<protein>
    <submittedName>
        <fullName evidence="1">Uncharacterized protein</fullName>
    </submittedName>
</protein>
<accession>A0A9D0YWU9</accession>
<comment type="caution">
    <text evidence="1">The sequence shown here is derived from an EMBL/GenBank/DDBJ whole genome shotgun (WGS) entry which is preliminary data.</text>
</comment>
<evidence type="ECO:0000313" key="1">
    <source>
        <dbReference type="EMBL" id="HIQ62355.1"/>
    </source>
</evidence>